<comment type="caution">
    <text evidence="1">The sequence shown here is derived from an EMBL/GenBank/DDBJ whole genome shotgun (WGS) entry which is preliminary data.</text>
</comment>
<keyword evidence="2" id="KW-1185">Reference proteome</keyword>
<organism evidence="1 2">
    <name type="scientific">Albidovulum marisflavi</name>
    <dbReference type="NCBI Taxonomy" id="2984159"/>
    <lineage>
        <taxon>Bacteria</taxon>
        <taxon>Pseudomonadati</taxon>
        <taxon>Pseudomonadota</taxon>
        <taxon>Alphaproteobacteria</taxon>
        <taxon>Rhodobacterales</taxon>
        <taxon>Paracoccaceae</taxon>
        <taxon>Albidovulum</taxon>
    </lineage>
</organism>
<protein>
    <recommendedName>
        <fullName evidence="3">Polysaccharide deacetylase</fullName>
    </recommendedName>
</protein>
<evidence type="ECO:0000313" key="1">
    <source>
        <dbReference type="EMBL" id="MCV2870444.1"/>
    </source>
</evidence>
<dbReference type="InterPro" id="IPR011330">
    <property type="entry name" value="Glyco_hydro/deAcase_b/a-brl"/>
</dbReference>
<gene>
    <name evidence="1" type="ORF">OEW28_17670</name>
</gene>
<dbReference type="EMBL" id="JAOWKY010000006">
    <property type="protein sequence ID" value="MCV2870444.1"/>
    <property type="molecule type" value="Genomic_DNA"/>
</dbReference>
<evidence type="ECO:0000313" key="2">
    <source>
        <dbReference type="Proteomes" id="UP001652542"/>
    </source>
</evidence>
<evidence type="ECO:0008006" key="3">
    <source>
        <dbReference type="Google" id="ProtNLM"/>
    </source>
</evidence>
<dbReference type="SUPFAM" id="SSF88713">
    <property type="entry name" value="Glycoside hydrolase/deacetylase"/>
    <property type="match status" value="1"/>
</dbReference>
<sequence>MSVPVILAIDVEPDERVVRKTREGWPGFPMLVELLMDRRARLQDATGRPVFFNWYLRLDPQIEIAFGDAGWVFDRYGELIDRVCSAGDSLGLHVHTWRPVRRFFRNTWLADFEDAEWIRHCLTLGLETFRKRTGAFPATMSFGDNFMHESALQVMNECGIRADFSMNPGMKPRKALGKGELSAGMLPDYQSTPRHPFKPSSADFRVPGKTNNAFWEVPVTSGIVGKDKDGSDRWVKLLWGTNPDWVGGITRQALSRPSPYLFAECRTDVLTHPKTRERFLWALDHYESLAREGDLEFMRLESFCDRLEQEAMVVSA</sequence>
<proteinExistence type="predicted"/>
<reference evidence="1 2" key="1">
    <citation type="submission" date="2022-10" db="EMBL/GenBank/DDBJ databases">
        <title>Defluviimonas sp. nov., isolated from ocean surface water.</title>
        <authorList>
            <person name="He W."/>
            <person name="Wang L."/>
            <person name="Zhang D.-F."/>
        </authorList>
    </citation>
    <scope>NUCLEOTIDE SEQUENCE [LARGE SCALE GENOMIC DNA]</scope>
    <source>
        <strain evidence="1 2">WL0002</strain>
    </source>
</reference>
<dbReference type="RefSeq" id="WP_263736121.1">
    <property type="nucleotide sequence ID" value="NZ_JAOWKY010000006.1"/>
</dbReference>
<dbReference type="Proteomes" id="UP001652542">
    <property type="component" value="Unassembled WGS sequence"/>
</dbReference>
<dbReference type="Gene3D" id="3.20.20.370">
    <property type="entry name" value="Glycoside hydrolase/deacetylase"/>
    <property type="match status" value="1"/>
</dbReference>
<accession>A0ABT2ZH32</accession>
<name>A0ABT2ZH32_9RHOB</name>